<dbReference type="InterPro" id="IPR051316">
    <property type="entry name" value="Zinc-reg_GTPase_activator"/>
</dbReference>
<name>A0A2T0RYE0_9RHOB</name>
<dbReference type="SUPFAM" id="SSF52540">
    <property type="entry name" value="P-loop containing nucleoside triphosphate hydrolases"/>
    <property type="match status" value="1"/>
</dbReference>
<organism evidence="9 10">
    <name type="scientific">Aliiruegeria haliotis</name>
    <dbReference type="NCBI Taxonomy" id="1280846"/>
    <lineage>
        <taxon>Bacteria</taxon>
        <taxon>Pseudomonadati</taxon>
        <taxon>Pseudomonadota</taxon>
        <taxon>Alphaproteobacteria</taxon>
        <taxon>Rhodobacterales</taxon>
        <taxon>Roseobacteraceae</taxon>
        <taxon>Aliiruegeria</taxon>
    </lineage>
</organism>
<feature type="region of interest" description="Disordered" evidence="7">
    <location>
        <begin position="272"/>
        <end position="302"/>
    </location>
</feature>
<dbReference type="GO" id="GO:0009236">
    <property type="term" value="P:cobalamin biosynthetic process"/>
    <property type="evidence" value="ECO:0007669"/>
    <property type="project" value="InterPro"/>
</dbReference>
<keyword evidence="10" id="KW-1185">Reference proteome</keyword>
<dbReference type="InterPro" id="IPR027417">
    <property type="entry name" value="P-loop_NTPase"/>
</dbReference>
<evidence type="ECO:0000256" key="5">
    <source>
        <dbReference type="ARBA" id="ARBA00045658"/>
    </source>
</evidence>
<keyword evidence="2" id="KW-0378">Hydrolase</keyword>
<dbReference type="GO" id="GO:0000166">
    <property type="term" value="F:nucleotide binding"/>
    <property type="evidence" value="ECO:0007669"/>
    <property type="project" value="UniProtKB-KW"/>
</dbReference>
<gene>
    <name evidence="9" type="ORF">CLV78_101289</name>
</gene>
<reference evidence="9 10" key="1">
    <citation type="submission" date="2018-03" db="EMBL/GenBank/DDBJ databases">
        <title>Genomic Encyclopedia of Archaeal and Bacterial Type Strains, Phase II (KMG-II): from individual species to whole genera.</title>
        <authorList>
            <person name="Goeker M."/>
        </authorList>
    </citation>
    <scope>NUCLEOTIDE SEQUENCE [LARGE SCALE GENOMIC DNA]</scope>
    <source>
        <strain evidence="9 10">DSM 29328</strain>
    </source>
</reference>
<evidence type="ECO:0000313" key="10">
    <source>
        <dbReference type="Proteomes" id="UP000239480"/>
    </source>
</evidence>
<evidence type="ECO:0000313" key="9">
    <source>
        <dbReference type="EMBL" id="PRY26194.1"/>
    </source>
</evidence>
<sequence length="396" mass="42586">MPPALPVRDVIRAGCSGRSSRQASRDPTHPHEAEEPQDMAQKIPATVVTGFLGAGKTTLIRHLIENANGKRIALIINEFGDLGVDGEILKGCGIEGCAEDDVVELSNGCICCTVAEDFLPAMQKLIDRDEAPDHIVIETSGLALPQPLVRAFNWPDIRTRVTVDGVVAVVDGPALSEGRFAANEAAVDAQREADDTIDHETPLSELFEDQLACADMVVVNKADLLGAAAATSLTDKLRGEVRKGVSVLHSEMGAVDAAVLLGLGIGAEDDMESRHEVHHHHHHHDDDDDDHDDHDHEHAHGHDEFESFVVTRPEIADPTAFAAQVADVIRAHDILRLKGFAAVSGKPMRLTVQAVGPRIDSYFDRPFGATEPRETRLVVIGQAGLDRSAIEKALAA</sequence>
<dbReference type="InterPro" id="IPR036627">
    <property type="entry name" value="CobW-likC_sf"/>
</dbReference>
<dbReference type="InterPro" id="IPR003495">
    <property type="entry name" value="CobW/HypB/UreG_nucleotide-bd"/>
</dbReference>
<evidence type="ECO:0000256" key="4">
    <source>
        <dbReference type="ARBA" id="ARBA00034320"/>
    </source>
</evidence>
<feature type="compositionally biased region" description="Basic and acidic residues" evidence="7">
    <location>
        <begin position="293"/>
        <end position="302"/>
    </location>
</feature>
<proteinExistence type="inferred from homology"/>
<evidence type="ECO:0000256" key="3">
    <source>
        <dbReference type="ARBA" id="ARBA00023186"/>
    </source>
</evidence>
<dbReference type="PANTHER" id="PTHR13748:SF62">
    <property type="entry name" value="COBW DOMAIN-CONTAINING PROTEIN"/>
    <property type="match status" value="1"/>
</dbReference>
<keyword evidence="3" id="KW-0143">Chaperone</keyword>
<dbReference type="EMBL" id="PVTD01000001">
    <property type="protein sequence ID" value="PRY26194.1"/>
    <property type="molecule type" value="Genomic_DNA"/>
</dbReference>
<dbReference type="GO" id="GO:0005737">
    <property type="term" value="C:cytoplasm"/>
    <property type="evidence" value="ECO:0007669"/>
    <property type="project" value="TreeGrafter"/>
</dbReference>
<evidence type="ECO:0000256" key="6">
    <source>
        <dbReference type="ARBA" id="ARBA00049117"/>
    </source>
</evidence>
<dbReference type="InterPro" id="IPR011629">
    <property type="entry name" value="CobW-like_C"/>
</dbReference>
<evidence type="ECO:0000256" key="1">
    <source>
        <dbReference type="ARBA" id="ARBA00022741"/>
    </source>
</evidence>
<feature type="region of interest" description="Disordered" evidence="7">
    <location>
        <begin position="16"/>
        <end position="40"/>
    </location>
</feature>
<dbReference type="NCBIfam" id="TIGR02475">
    <property type="entry name" value="CobW"/>
    <property type="match status" value="1"/>
</dbReference>
<dbReference type="InterPro" id="IPR012824">
    <property type="entry name" value="CobW"/>
</dbReference>
<dbReference type="SUPFAM" id="SSF90002">
    <property type="entry name" value="Hypothetical protein YjiA, C-terminal domain"/>
    <property type="match status" value="1"/>
</dbReference>
<dbReference type="Pfam" id="PF07683">
    <property type="entry name" value="CobW_C"/>
    <property type="match status" value="1"/>
</dbReference>
<dbReference type="Gene3D" id="3.40.50.300">
    <property type="entry name" value="P-loop containing nucleotide triphosphate hydrolases"/>
    <property type="match status" value="1"/>
</dbReference>
<keyword evidence="1" id="KW-0547">Nucleotide-binding</keyword>
<dbReference type="Pfam" id="PF02492">
    <property type="entry name" value="cobW"/>
    <property type="match status" value="1"/>
</dbReference>
<comment type="catalytic activity">
    <reaction evidence="6">
        <text>GTP + H2O = GDP + phosphate + H(+)</text>
        <dbReference type="Rhea" id="RHEA:19669"/>
        <dbReference type="ChEBI" id="CHEBI:15377"/>
        <dbReference type="ChEBI" id="CHEBI:15378"/>
        <dbReference type="ChEBI" id="CHEBI:37565"/>
        <dbReference type="ChEBI" id="CHEBI:43474"/>
        <dbReference type="ChEBI" id="CHEBI:58189"/>
    </reaction>
    <physiologicalReaction direction="left-to-right" evidence="6">
        <dbReference type="Rhea" id="RHEA:19670"/>
    </physiologicalReaction>
</comment>
<feature type="compositionally biased region" description="Basic and acidic residues" evidence="7">
    <location>
        <begin position="23"/>
        <end position="34"/>
    </location>
</feature>
<dbReference type="AlphaFoldDB" id="A0A2T0RYE0"/>
<dbReference type="GO" id="GO:0016787">
    <property type="term" value="F:hydrolase activity"/>
    <property type="evidence" value="ECO:0007669"/>
    <property type="project" value="UniProtKB-KW"/>
</dbReference>
<dbReference type="CDD" id="cd03112">
    <property type="entry name" value="CobW-like"/>
    <property type="match status" value="1"/>
</dbReference>
<dbReference type="SMART" id="SM00833">
    <property type="entry name" value="CobW_C"/>
    <property type="match status" value="1"/>
</dbReference>
<dbReference type="Gene3D" id="3.30.1220.10">
    <property type="entry name" value="CobW-like, C-terminal domain"/>
    <property type="match status" value="1"/>
</dbReference>
<evidence type="ECO:0000256" key="7">
    <source>
        <dbReference type="SAM" id="MobiDB-lite"/>
    </source>
</evidence>
<accession>A0A2T0RYE0</accession>
<evidence type="ECO:0000259" key="8">
    <source>
        <dbReference type="SMART" id="SM00833"/>
    </source>
</evidence>
<feature type="domain" description="CobW C-terminal" evidence="8">
    <location>
        <begin position="305"/>
        <end position="396"/>
    </location>
</feature>
<dbReference type="PANTHER" id="PTHR13748">
    <property type="entry name" value="COBW-RELATED"/>
    <property type="match status" value="1"/>
</dbReference>
<comment type="caution">
    <text evidence="9">The sequence shown here is derived from an EMBL/GenBank/DDBJ whole genome shotgun (WGS) entry which is preliminary data.</text>
</comment>
<dbReference type="Proteomes" id="UP000239480">
    <property type="component" value="Unassembled WGS sequence"/>
</dbReference>
<comment type="function">
    <text evidence="5">Zinc chaperone that directly transfers zinc cofactor to target proteins, thereby activating them. Zinc is transferred from the CXCC motif in the GTPase domain to the zinc binding site in target proteins in a process requiring GTP hydrolysis.</text>
</comment>
<protein>
    <submittedName>
        <fullName evidence="9">Cobalamin biosynthesis protein CobW</fullName>
    </submittedName>
</protein>
<comment type="similarity">
    <text evidence="4">Belongs to the SIMIBI class G3E GTPase family. ZNG1 subfamily.</text>
</comment>
<evidence type="ECO:0000256" key="2">
    <source>
        <dbReference type="ARBA" id="ARBA00022801"/>
    </source>
</evidence>